<dbReference type="SUPFAM" id="SSF47616">
    <property type="entry name" value="GST C-terminal domain-like"/>
    <property type="match status" value="1"/>
</dbReference>
<dbReference type="RefSeq" id="XP_044549603.1">
    <property type="nucleotide sequence ID" value="XM_044692952.1"/>
</dbReference>
<dbReference type="InterPro" id="IPR004045">
    <property type="entry name" value="Glutathione_S-Trfase_N"/>
</dbReference>
<evidence type="ECO:0000313" key="4">
    <source>
        <dbReference type="Proteomes" id="UP000816034"/>
    </source>
</evidence>
<dbReference type="Pfam" id="PF14497">
    <property type="entry name" value="GST_C_3"/>
    <property type="match status" value="1"/>
</dbReference>
<dbReference type="InterPro" id="IPR010987">
    <property type="entry name" value="Glutathione-S-Trfase_C-like"/>
</dbReference>
<dbReference type="Gene3D" id="1.20.1050.10">
    <property type="match status" value="1"/>
</dbReference>
<feature type="domain" description="GST C-terminal" evidence="2">
    <location>
        <begin position="80"/>
        <end position="209"/>
    </location>
</feature>
<proteinExistence type="predicted"/>
<dbReference type="AlphaFoldDB" id="A0AA88GMW2"/>
<dbReference type="CDD" id="cd03192">
    <property type="entry name" value="GST_C_Sigma_like"/>
    <property type="match status" value="1"/>
</dbReference>
<dbReference type="InterPro" id="IPR004046">
    <property type="entry name" value="GST_C"/>
</dbReference>
<dbReference type="InterPro" id="IPR036249">
    <property type="entry name" value="Thioredoxin-like_sf"/>
</dbReference>
<organism evidence="3 4">
    <name type="scientific">Naegleria lovaniensis</name>
    <name type="common">Amoeba</name>
    <dbReference type="NCBI Taxonomy" id="51637"/>
    <lineage>
        <taxon>Eukaryota</taxon>
        <taxon>Discoba</taxon>
        <taxon>Heterolobosea</taxon>
        <taxon>Tetramitia</taxon>
        <taxon>Eutetramitia</taxon>
        <taxon>Vahlkampfiidae</taxon>
        <taxon>Naegleria</taxon>
    </lineage>
</organism>
<keyword evidence="4" id="KW-1185">Reference proteome</keyword>
<dbReference type="PANTHER" id="PTHR11571">
    <property type="entry name" value="GLUTATHIONE S-TRANSFERASE"/>
    <property type="match status" value="1"/>
</dbReference>
<dbReference type="GO" id="GO:0004364">
    <property type="term" value="F:glutathione transferase activity"/>
    <property type="evidence" value="ECO:0007669"/>
    <property type="project" value="TreeGrafter"/>
</dbReference>
<dbReference type="SUPFAM" id="SSF52833">
    <property type="entry name" value="Thioredoxin-like"/>
    <property type="match status" value="1"/>
</dbReference>
<evidence type="ECO:0008006" key="5">
    <source>
        <dbReference type="Google" id="ProtNLM"/>
    </source>
</evidence>
<dbReference type="Gene3D" id="3.40.30.10">
    <property type="entry name" value="Glutaredoxin"/>
    <property type="match status" value="1"/>
</dbReference>
<evidence type="ECO:0000313" key="3">
    <source>
        <dbReference type="EMBL" id="KAG2385610.1"/>
    </source>
</evidence>
<accession>A0AA88GMW2</accession>
<dbReference type="PROSITE" id="PS50404">
    <property type="entry name" value="GST_NTER"/>
    <property type="match status" value="1"/>
</dbReference>
<dbReference type="SFLD" id="SFLDS00019">
    <property type="entry name" value="Glutathione_Transferase_(cytos"/>
    <property type="match status" value="1"/>
</dbReference>
<protein>
    <recommendedName>
        <fullName evidence="5">Glutathione S-transferase</fullName>
    </recommendedName>
</protein>
<dbReference type="InterPro" id="IPR036282">
    <property type="entry name" value="Glutathione-S-Trfase_C_sf"/>
</dbReference>
<sequence length="209" mass="24353">MVFEIVYFDHYGRVDLVKLIAEVANIPYKFVGIEDKDWKDFQPTTRYGLLPFVKINDKWTLYQSIAISRFFAQEGEDNLYPSDRVEATITEEYVAALEDAYNKFVYATFLAPEDRKEEETKRLTEGVLRSVFKVLNAELENNGGYLLPGGKLTWADLYFVEFASNLSYYTKIDPVTFAPQIPKLRENVLKHPRSKAYLESERNLRKSVF</sequence>
<dbReference type="GO" id="GO:0006749">
    <property type="term" value="P:glutathione metabolic process"/>
    <property type="evidence" value="ECO:0007669"/>
    <property type="project" value="TreeGrafter"/>
</dbReference>
<dbReference type="InterPro" id="IPR040079">
    <property type="entry name" value="Glutathione_S-Trfase"/>
</dbReference>
<reference evidence="3 4" key="1">
    <citation type="journal article" date="2018" name="BMC Genomics">
        <title>The genome of Naegleria lovaniensis, the basis for a comparative approach to unravel pathogenicity factors of the human pathogenic amoeba N. fowleri.</title>
        <authorList>
            <person name="Liechti N."/>
            <person name="Schurch N."/>
            <person name="Bruggmann R."/>
            <person name="Wittwer M."/>
        </authorList>
    </citation>
    <scope>NUCLEOTIDE SEQUENCE [LARGE SCALE GENOMIC DNA]</scope>
    <source>
        <strain evidence="3 4">ATCC 30569</strain>
    </source>
</reference>
<dbReference type="PROSITE" id="PS50405">
    <property type="entry name" value="GST_CTER"/>
    <property type="match status" value="1"/>
</dbReference>
<gene>
    <name evidence="3" type="ORF">C9374_003425</name>
</gene>
<dbReference type="GeneID" id="68095880"/>
<evidence type="ECO:0000259" key="2">
    <source>
        <dbReference type="PROSITE" id="PS50405"/>
    </source>
</evidence>
<feature type="domain" description="GST N-terminal" evidence="1">
    <location>
        <begin position="1"/>
        <end position="79"/>
    </location>
</feature>
<comment type="caution">
    <text evidence="3">The sequence shown here is derived from an EMBL/GenBank/DDBJ whole genome shotgun (WGS) entry which is preliminary data.</text>
</comment>
<dbReference type="InterPro" id="IPR050213">
    <property type="entry name" value="GST_superfamily"/>
</dbReference>
<dbReference type="Proteomes" id="UP000816034">
    <property type="component" value="Unassembled WGS sequence"/>
</dbReference>
<name>A0AA88GMW2_NAELO</name>
<evidence type="ECO:0000259" key="1">
    <source>
        <dbReference type="PROSITE" id="PS50404"/>
    </source>
</evidence>
<dbReference type="EMBL" id="PYSW02000018">
    <property type="protein sequence ID" value="KAG2385610.1"/>
    <property type="molecule type" value="Genomic_DNA"/>
</dbReference>